<dbReference type="Pfam" id="PF25973">
    <property type="entry name" value="BSH_CzcB"/>
    <property type="match status" value="1"/>
</dbReference>
<reference evidence="7 8" key="1">
    <citation type="submission" date="2019-12" db="EMBL/GenBank/DDBJ databases">
        <title>Genomic-based taxomic classification of the family Erythrobacteraceae.</title>
        <authorList>
            <person name="Xu L."/>
        </authorList>
    </citation>
    <scope>NUCLEOTIDE SEQUENCE [LARGE SCALE GENOMIC DNA]</scope>
    <source>
        <strain evidence="7 8">MCCC 1A09962</strain>
    </source>
</reference>
<feature type="domain" description="YknX-like C-terminal permuted SH3-like" evidence="6">
    <location>
        <begin position="272"/>
        <end position="337"/>
    </location>
</feature>
<feature type="region of interest" description="Disordered" evidence="2">
    <location>
        <begin position="350"/>
        <end position="376"/>
    </location>
</feature>
<evidence type="ECO:0000256" key="1">
    <source>
        <dbReference type="ARBA" id="ARBA00009477"/>
    </source>
</evidence>
<dbReference type="AlphaFoldDB" id="A0A844ZEW7"/>
<dbReference type="Proteomes" id="UP000433104">
    <property type="component" value="Unassembled WGS sequence"/>
</dbReference>
<sequence length="376" mass="40824">MAIWSVRSAAIACCLIFSGCASSEPEPERDPVPVVAQEIRVLPEQTQVEAIGSARAATSAEIFAETEGRVTRVLFSAGDFVREGEPLVQLDARQERLAVEAARVDVREADQLLSRYRRIEDTGALSESQIEAGETALASARVALQQAETALADRTVRAPFSGHVGLTEIDPGDRVNDATPITQIDQRGTLYVDFPAPEAVFNALRPGQVVQVTPFSDPSRTIDARIVTTDNRISQDSRDFIARAAIPNRDDQLRPGMSFRVQFTRNDEVRPAVPEEAIVWGGEGSHLFVVRGGQARQIPVTITSRREGLVFVDGALERDDRVIVEGVQKVREGQDIRLVRQRGAGEQNVRLRNAATPAPAGTASAARASDAQNANE</sequence>
<protein>
    <submittedName>
        <fullName evidence="7">Efflux RND transporter periplasmic adaptor subunit</fullName>
    </submittedName>
</protein>
<evidence type="ECO:0000313" key="8">
    <source>
        <dbReference type="Proteomes" id="UP000433104"/>
    </source>
</evidence>
<dbReference type="RefSeq" id="WP_160682178.1">
    <property type="nucleotide sequence ID" value="NZ_WTYW01000001.1"/>
</dbReference>
<dbReference type="Gene3D" id="1.10.287.470">
    <property type="entry name" value="Helix hairpin bin"/>
    <property type="match status" value="1"/>
</dbReference>
<dbReference type="Gene3D" id="2.40.50.100">
    <property type="match status" value="1"/>
</dbReference>
<organism evidence="7 8">
    <name type="scientific">Parapontixanthobacter aurantiacus</name>
    <dbReference type="NCBI Taxonomy" id="1463599"/>
    <lineage>
        <taxon>Bacteria</taxon>
        <taxon>Pseudomonadati</taxon>
        <taxon>Pseudomonadota</taxon>
        <taxon>Alphaproteobacteria</taxon>
        <taxon>Sphingomonadales</taxon>
        <taxon>Erythrobacteraceae</taxon>
        <taxon>Parapontixanthobacter</taxon>
    </lineage>
</organism>
<evidence type="ECO:0000256" key="2">
    <source>
        <dbReference type="SAM" id="MobiDB-lite"/>
    </source>
</evidence>
<feature type="signal peptide" evidence="3">
    <location>
        <begin position="1"/>
        <end position="23"/>
    </location>
</feature>
<dbReference type="Gene3D" id="2.40.420.20">
    <property type="match status" value="1"/>
</dbReference>
<keyword evidence="8" id="KW-1185">Reference proteome</keyword>
<dbReference type="PROSITE" id="PS51257">
    <property type="entry name" value="PROKAR_LIPOPROTEIN"/>
    <property type="match status" value="1"/>
</dbReference>
<evidence type="ECO:0000259" key="6">
    <source>
        <dbReference type="Pfam" id="PF25989"/>
    </source>
</evidence>
<comment type="caution">
    <text evidence="7">The sequence shown here is derived from an EMBL/GenBank/DDBJ whole genome shotgun (WGS) entry which is preliminary data.</text>
</comment>
<name>A0A844ZEW7_9SPHN</name>
<dbReference type="Pfam" id="PF25989">
    <property type="entry name" value="YknX_C"/>
    <property type="match status" value="1"/>
</dbReference>
<feature type="domain" description="CzcB-like barrel-sandwich hybrid" evidence="5">
    <location>
        <begin position="60"/>
        <end position="184"/>
    </location>
</feature>
<feature type="chain" id="PRO_5032550568" evidence="3">
    <location>
        <begin position="24"/>
        <end position="376"/>
    </location>
</feature>
<comment type="similarity">
    <text evidence="1">Belongs to the membrane fusion protein (MFP) (TC 8.A.1) family.</text>
</comment>
<dbReference type="SUPFAM" id="SSF111369">
    <property type="entry name" value="HlyD-like secretion proteins"/>
    <property type="match status" value="1"/>
</dbReference>
<dbReference type="InterPro" id="IPR006143">
    <property type="entry name" value="RND_pump_MFP"/>
</dbReference>
<evidence type="ECO:0000256" key="3">
    <source>
        <dbReference type="SAM" id="SignalP"/>
    </source>
</evidence>
<gene>
    <name evidence="7" type="ORF">GRI38_07230</name>
</gene>
<dbReference type="PANTHER" id="PTHR30469">
    <property type="entry name" value="MULTIDRUG RESISTANCE PROTEIN MDTA"/>
    <property type="match status" value="1"/>
</dbReference>
<dbReference type="InterPro" id="IPR058637">
    <property type="entry name" value="YknX-like_C"/>
</dbReference>
<accession>A0A844ZEW7</accession>
<feature type="domain" description="CusB-like beta-barrel" evidence="4">
    <location>
        <begin position="192"/>
        <end position="265"/>
    </location>
</feature>
<dbReference type="Gene3D" id="2.40.30.170">
    <property type="match status" value="1"/>
</dbReference>
<proteinExistence type="inferred from homology"/>
<evidence type="ECO:0000259" key="4">
    <source>
        <dbReference type="Pfam" id="PF25954"/>
    </source>
</evidence>
<dbReference type="GO" id="GO:0015562">
    <property type="term" value="F:efflux transmembrane transporter activity"/>
    <property type="evidence" value="ECO:0007669"/>
    <property type="project" value="TreeGrafter"/>
</dbReference>
<dbReference type="InterPro" id="IPR058792">
    <property type="entry name" value="Beta-barrel_RND_2"/>
</dbReference>
<dbReference type="OrthoDB" id="9806939at2"/>
<evidence type="ECO:0000313" key="7">
    <source>
        <dbReference type="EMBL" id="MXO85823.1"/>
    </source>
</evidence>
<dbReference type="PANTHER" id="PTHR30469:SF11">
    <property type="entry name" value="BLL4320 PROTEIN"/>
    <property type="match status" value="1"/>
</dbReference>
<dbReference type="Pfam" id="PF25954">
    <property type="entry name" value="Beta-barrel_RND_2"/>
    <property type="match status" value="1"/>
</dbReference>
<dbReference type="GO" id="GO:1990281">
    <property type="term" value="C:efflux pump complex"/>
    <property type="evidence" value="ECO:0007669"/>
    <property type="project" value="TreeGrafter"/>
</dbReference>
<dbReference type="NCBIfam" id="TIGR01730">
    <property type="entry name" value="RND_mfp"/>
    <property type="match status" value="1"/>
</dbReference>
<keyword evidence="3" id="KW-0732">Signal</keyword>
<feature type="compositionally biased region" description="Low complexity" evidence="2">
    <location>
        <begin position="352"/>
        <end position="376"/>
    </location>
</feature>
<dbReference type="EMBL" id="WTYW01000001">
    <property type="protein sequence ID" value="MXO85823.1"/>
    <property type="molecule type" value="Genomic_DNA"/>
</dbReference>
<dbReference type="InterPro" id="IPR058647">
    <property type="entry name" value="BSH_CzcB-like"/>
</dbReference>
<evidence type="ECO:0000259" key="5">
    <source>
        <dbReference type="Pfam" id="PF25973"/>
    </source>
</evidence>